<dbReference type="AlphaFoldDB" id="A0A9X2FIE9"/>
<dbReference type="Gene3D" id="1.25.10.10">
    <property type="entry name" value="Leucine-rich Repeat Variant"/>
    <property type="match status" value="1"/>
</dbReference>
<name>A0A9X2FIE9_9BACT</name>
<dbReference type="Proteomes" id="UP001155241">
    <property type="component" value="Unassembled WGS sequence"/>
</dbReference>
<organism evidence="1 2">
    <name type="scientific">Aeoliella straminimaris</name>
    <dbReference type="NCBI Taxonomy" id="2954799"/>
    <lineage>
        <taxon>Bacteria</taxon>
        <taxon>Pseudomonadati</taxon>
        <taxon>Planctomycetota</taxon>
        <taxon>Planctomycetia</taxon>
        <taxon>Pirellulales</taxon>
        <taxon>Lacipirellulaceae</taxon>
        <taxon>Aeoliella</taxon>
    </lineage>
</organism>
<comment type="caution">
    <text evidence="1">The sequence shown here is derived from an EMBL/GenBank/DDBJ whole genome shotgun (WGS) entry which is preliminary data.</text>
</comment>
<dbReference type="SUPFAM" id="SSF48371">
    <property type="entry name" value="ARM repeat"/>
    <property type="match status" value="1"/>
</dbReference>
<evidence type="ECO:0000313" key="2">
    <source>
        <dbReference type="Proteomes" id="UP001155241"/>
    </source>
</evidence>
<keyword evidence="2" id="KW-1185">Reference proteome</keyword>
<accession>A0A9X2FIE9</accession>
<gene>
    <name evidence="1" type="ORF">NG895_24370</name>
</gene>
<dbReference type="InterPro" id="IPR016024">
    <property type="entry name" value="ARM-type_fold"/>
</dbReference>
<dbReference type="RefSeq" id="WP_252855157.1">
    <property type="nucleotide sequence ID" value="NZ_JAMXLR010000087.1"/>
</dbReference>
<protein>
    <submittedName>
        <fullName evidence="1">HEAT repeat domain-containing protein</fullName>
    </submittedName>
</protein>
<proteinExistence type="predicted"/>
<evidence type="ECO:0000313" key="1">
    <source>
        <dbReference type="EMBL" id="MCO6047046.1"/>
    </source>
</evidence>
<sequence length="175" mass="19606">MFTFGREHEKKRSGEYLRNPDELHRIHYVIDAVHDLLDGSTTDDEVKPVISGAFVDGGSGVWEQTGNWLVKIGREYPNLSGLWTTFASHRSSTIRFRAAAYICDVPDEVFAEIFPQLLNDKSAKVRSKVAGDIAVSPRLNAKDQLLERLAIETDPTVRESLDWAIKSTSELATES</sequence>
<reference evidence="1" key="1">
    <citation type="submission" date="2022-06" db="EMBL/GenBank/DDBJ databases">
        <title>Aeoliella straminimaris, a novel planctomycete from sediments.</title>
        <authorList>
            <person name="Vitorino I.R."/>
            <person name="Lage O.M."/>
        </authorList>
    </citation>
    <scope>NUCLEOTIDE SEQUENCE</scope>
    <source>
        <strain evidence="1">ICT_H6.2</strain>
    </source>
</reference>
<dbReference type="InterPro" id="IPR011989">
    <property type="entry name" value="ARM-like"/>
</dbReference>
<dbReference type="EMBL" id="JAMXLR010000087">
    <property type="protein sequence ID" value="MCO6047046.1"/>
    <property type="molecule type" value="Genomic_DNA"/>
</dbReference>